<comment type="caution">
    <text evidence="3">The sequence shown here is derived from an EMBL/GenBank/DDBJ whole genome shotgun (WGS) entry which is preliminary data.</text>
</comment>
<dbReference type="RefSeq" id="WP_006159412.1">
    <property type="nucleotide sequence ID" value="NZ_AHJE01000048.1"/>
</dbReference>
<evidence type="ECO:0000256" key="1">
    <source>
        <dbReference type="SAM" id="MobiDB-lite"/>
    </source>
</evidence>
<dbReference type="AlphaFoldDB" id="H1S7L7"/>
<dbReference type="Proteomes" id="UP000005808">
    <property type="component" value="Unassembled WGS sequence"/>
</dbReference>
<dbReference type="EMBL" id="AHJE01000048">
    <property type="protein sequence ID" value="EHP41431.1"/>
    <property type="molecule type" value="Genomic_DNA"/>
</dbReference>
<reference evidence="3 4" key="1">
    <citation type="journal article" date="2012" name="J. Bacteriol.">
        <title>De Novo Genome Project of Cupriavidus basilensis OR16.</title>
        <authorList>
            <person name="Cserhati M."/>
            <person name="Kriszt B."/>
            <person name="Szoboszlay S."/>
            <person name="Toth A."/>
            <person name="Szabo I."/>
            <person name="Tancsics A."/>
            <person name="Nagy I."/>
            <person name="Horvath B."/>
            <person name="Nagy I."/>
            <person name="Kukolya J."/>
        </authorList>
    </citation>
    <scope>NUCLEOTIDE SEQUENCE [LARGE SCALE GENOMIC DNA]</scope>
    <source>
        <strain evidence="3 4">OR16</strain>
    </source>
</reference>
<protein>
    <submittedName>
        <fullName evidence="3">Uncharacterized protein</fullName>
    </submittedName>
</protein>
<dbReference type="PATRIC" id="fig|1127483.3.peg.3956"/>
<keyword evidence="2" id="KW-0732">Signal</keyword>
<gene>
    <name evidence="3" type="ORF">OR16_19730</name>
</gene>
<proteinExistence type="predicted"/>
<accession>H1S7L7</accession>
<dbReference type="OrthoDB" id="8967278at2"/>
<name>H1S7L7_9BURK</name>
<feature type="region of interest" description="Disordered" evidence="1">
    <location>
        <begin position="26"/>
        <end position="50"/>
    </location>
</feature>
<evidence type="ECO:0000256" key="2">
    <source>
        <dbReference type="SAM" id="SignalP"/>
    </source>
</evidence>
<evidence type="ECO:0000313" key="4">
    <source>
        <dbReference type="Proteomes" id="UP000005808"/>
    </source>
</evidence>
<organism evidence="3 4">
    <name type="scientific">Cupriavidus basilensis OR16</name>
    <dbReference type="NCBI Taxonomy" id="1127483"/>
    <lineage>
        <taxon>Bacteria</taxon>
        <taxon>Pseudomonadati</taxon>
        <taxon>Pseudomonadota</taxon>
        <taxon>Betaproteobacteria</taxon>
        <taxon>Burkholderiales</taxon>
        <taxon>Burkholderiaceae</taxon>
        <taxon>Cupriavidus</taxon>
    </lineage>
</organism>
<feature type="chain" id="PRO_5003555198" evidence="2">
    <location>
        <begin position="22"/>
        <end position="75"/>
    </location>
</feature>
<evidence type="ECO:0000313" key="3">
    <source>
        <dbReference type="EMBL" id="EHP41431.1"/>
    </source>
</evidence>
<sequence length="75" mass="7760">MKILISAAVAALASFAALAHASNIPTDAATSDSKTHINGPRDPYTDGAKAGRFDVYSDGAKITDRRDPFTDGAHG</sequence>
<feature type="signal peptide" evidence="2">
    <location>
        <begin position="1"/>
        <end position="21"/>
    </location>
</feature>